<sequence length="84" mass="9167">MVPASSILPSTLQRRTFASATLGPAQGSITKVLSLVDHQNRRRTREVLVSRAEVFSITLPMNDASKMKAPSEAVDFVAKKLNVE</sequence>
<reference evidence="1 2" key="1">
    <citation type="journal article" date="2020" name="Fungal Divers.">
        <title>Resolving the Mortierellaceae phylogeny through synthesis of multi-gene phylogenetics and phylogenomics.</title>
        <authorList>
            <person name="Vandepol N."/>
            <person name="Liber J."/>
            <person name="Desiro A."/>
            <person name="Na H."/>
            <person name="Kennedy M."/>
            <person name="Barry K."/>
            <person name="Grigoriev I.V."/>
            <person name="Miller A.N."/>
            <person name="O'Donnell K."/>
            <person name="Stajich J.E."/>
            <person name="Bonito G."/>
        </authorList>
    </citation>
    <scope>NUCLEOTIDE SEQUENCE [LARGE SCALE GENOMIC DNA]</scope>
    <source>
        <strain evidence="1 2">AD045</strain>
    </source>
</reference>
<gene>
    <name evidence="1" type="ORF">BGZ96_001183</name>
</gene>
<dbReference type="EMBL" id="JAAAIM010001193">
    <property type="protein sequence ID" value="KAG0281313.1"/>
    <property type="molecule type" value="Genomic_DNA"/>
</dbReference>
<accession>A0ABQ7JMN8</accession>
<proteinExistence type="predicted"/>
<organism evidence="1 2">
    <name type="scientific">Linnemannia gamsii</name>
    <dbReference type="NCBI Taxonomy" id="64522"/>
    <lineage>
        <taxon>Eukaryota</taxon>
        <taxon>Fungi</taxon>
        <taxon>Fungi incertae sedis</taxon>
        <taxon>Mucoromycota</taxon>
        <taxon>Mortierellomycotina</taxon>
        <taxon>Mortierellomycetes</taxon>
        <taxon>Mortierellales</taxon>
        <taxon>Mortierellaceae</taxon>
        <taxon>Linnemannia</taxon>
    </lineage>
</organism>
<keyword evidence="2" id="KW-1185">Reference proteome</keyword>
<evidence type="ECO:0000313" key="1">
    <source>
        <dbReference type="EMBL" id="KAG0281313.1"/>
    </source>
</evidence>
<evidence type="ECO:0000313" key="2">
    <source>
        <dbReference type="Proteomes" id="UP001194696"/>
    </source>
</evidence>
<name>A0ABQ7JMN8_9FUNG</name>
<dbReference type="Proteomes" id="UP001194696">
    <property type="component" value="Unassembled WGS sequence"/>
</dbReference>
<protein>
    <submittedName>
        <fullName evidence="1">Uncharacterized protein</fullName>
    </submittedName>
</protein>
<comment type="caution">
    <text evidence="1">The sequence shown here is derived from an EMBL/GenBank/DDBJ whole genome shotgun (WGS) entry which is preliminary data.</text>
</comment>